<accession>B7JWI1</accession>
<feature type="transmembrane region" description="Helical" evidence="1">
    <location>
        <begin position="42"/>
        <end position="65"/>
    </location>
</feature>
<keyword evidence="1" id="KW-1133">Transmembrane helix</keyword>
<keyword evidence="1" id="KW-0812">Transmembrane</keyword>
<organism evidence="2 3">
    <name type="scientific">Rippkaea orientalis (strain PCC 8801 / RF-1)</name>
    <name type="common">Cyanothece sp. (strain PCC 8801)</name>
    <dbReference type="NCBI Taxonomy" id="41431"/>
    <lineage>
        <taxon>Bacteria</taxon>
        <taxon>Bacillati</taxon>
        <taxon>Cyanobacteriota</taxon>
        <taxon>Cyanophyceae</taxon>
        <taxon>Oscillatoriophycideae</taxon>
        <taxon>Chroococcales</taxon>
        <taxon>Aphanothecaceae</taxon>
        <taxon>Rippkaea</taxon>
        <taxon>Rippkaea orientalis</taxon>
    </lineage>
</organism>
<evidence type="ECO:0000256" key="1">
    <source>
        <dbReference type="SAM" id="Phobius"/>
    </source>
</evidence>
<keyword evidence="3" id="KW-1185">Reference proteome</keyword>
<dbReference type="AlphaFoldDB" id="B7JWI1"/>
<dbReference type="eggNOG" id="COG4300">
    <property type="taxonomic scope" value="Bacteria"/>
</dbReference>
<feature type="transmembrane region" description="Helical" evidence="1">
    <location>
        <begin position="185"/>
        <end position="203"/>
    </location>
</feature>
<dbReference type="Pfam" id="PF03596">
    <property type="entry name" value="Cad"/>
    <property type="match status" value="1"/>
</dbReference>
<feature type="transmembrane region" description="Helical" evidence="1">
    <location>
        <begin position="121"/>
        <end position="142"/>
    </location>
</feature>
<evidence type="ECO:0000313" key="3">
    <source>
        <dbReference type="Proteomes" id="UP000008204"/>
    </source>
</evidence>
<dbReference type="OrthoDB" id="512191at2"/>
<dbReference type="InterPro" id="IPR004676">
    <property type="entry name" value="Cd-R_transporter"/>
</dbReference>
<dbReference type="STRING" id="41431.PCC8801_4400"/>
<evidence type="ECO:0000313" key="2">
    <source>
        <dbReference type="EMBL" id="ACK68322.1"/>
    </source>
</evidence>
<dbReference type="KEGG" id="cyp:PCC8801_4400"/>
<protein>
    <submittedName>
        <fullName evidence="2">Cadmium resistance transporter</fullName>
    </submittedName>
</protein>
<gene>
    <name evidence="2" type="ordered locus">PCC8801_4400</name>
</gene>
<feature type="transmembrane region" description="Helical" evidence="1">
    <location>
        <begin position="6"/>
        <end position="30"/>
    </location>
</feature>
<sequence>MTAFFSLFLTGILSFIATNLDDLLILTLFFSQNKNKSQVYSIVIGQYIGFTMIILASLPGFVGGLIIPKEWIGFLGLVPLIIGIKSLFDQPDNNPNIQLTEPIFNTTSSSIDIRRYLNSTVLYVASITIANGGDNIGIYLSLFSQRNLLDLTIILIIFYCLVALWCCLAYWLVKHPIIAKLLIKYGSVITPFVLIILGIFIFIDSGTFRLFIGN</sequence>
<reference evidence="3" key="1">
    <citation type="journal article" date="2011" name="MBio">
        <title>Novel metabolic attributes of the genus Cyanothece, comprising a group of unicellular nitrogen-fixing Cyanobacteria.</title>
        <authorList>
            <person name="Bandyopadhyay A."/>
            <person name="Elvitigala T."/>
            <person name="Welsh E."/>
            <person name="Stockel J."/>
            <person name="Liberton M."/>
            <person name="Min H."/>
            <person name="Sherman L.A."/>
            <person name="Pakrasi H.B."/>
        </authorList>
    </citation>
    <scope>NUCLEOTIDE SEQUENCE [LARGE SCALE GENOMIC DNA]</scope>
    <source>
        <strain evidence="3">PCC 8801</strain>
    </source>
</reference>
<proteinExistence type="predicted"/>
<name>B7JWI1_RIPO1</name>
<keyword evidence="1" id="KW-0472">Membrane</keyword>
<feature type="transmembrane region" description="Helical" evidence="1">
    <location>
        <begin position="71"/>
        <end position="88"/>
    </location>
</feature>
<dbReference type="Proteomes" id="UP000008204">
    <property type="component" value="Chromosome"/>
</dbReference>
<dbReference type="EMBL" id="CP001287">
    <property type="protein sequence ID" value="ACK68322.1"/>
    <property type="molecule type" value="Genomic_DNA"/>
</dbReference>
<dbReference type="RefSeq" id="WP_015957417.1">
    <property type="nucleotide sequence ID" value="NC_011726.1"/>
</dbReference>
<dbReference type="HOGENOM" id="CLU_071117_1_0_3"/>
<feature type="transmembrane region" description="Helical" evidence="1">
    <location>
        <begin position="148"/>
        <end position="173"/>
    </location>
</feature>